<comment type="function">
    <text evidence="4 5">This protein binds to 23S rRNA in the presence of protein L20.</text>
</comment>
<dbReference type="GO" id="GO:0005840">
    <property type="term" value="C:ribosome"/>
    <property type="evidence" value="ECO:0007669"/>
    <property type="project" value="UniProtKB-KW"/>
</dbReference>
<evidence type="ECO:0000313" key="8">
    <source>
        <dbReference type="Proteomes" id="UP000177390"/>
    </source>
</evidence>
<accession>A0A1F5EXW8</accession>
<sequence>MATKKKEITTAVAVIELGGKQFIVKEGDKVESEKLAAKEGDTITVKEVLLVNDGVETKVGTPYIEGASVSLKYDREALGEKVEIRKYKAKSRYRRTTGHRQTKSHLTVTGISLK</sequence>
<dbReference type="InterPro" id="IPR001787">
    <property type="entry name" value="Ribosomal_bL21"/>
</dbReference>
<keyword evidence="3 4" id="KW-0687">Ribonucleoprotein</keyword>
<protein>
    <recommendedName>
        <fullName evidence="4">Large ribosomal subunit protein bL21</fullName>
    </recommendedName>
</protein>
<comment type="similarity">
    <text evidence="1 4 5">Belongs to the bacterial ribosomal protein bL21 family.</text>
</comment>
<dbReference type="Pfam" id="PF00829">
    <property type="entry name" value="Ribosomal_L21p"/>
    <property type="match status" value="1"/>
</dbReference>
<gene>
    <name evidence="4" type="primary">rplU</name>
    <name evidence="7" type="ORF">A3D09_03985</name>
</gene>
<dbReference type="EMBL" id="MFAH01000006">
    <property type="protein sequence ID" value="OGD72136.1"/>
    <property type="molecule type" value="Genomic_DNA"/>
</dbReference>
<evidence type="ECO:0000256" key="1">
    <source>
        <dbReference type="ARBA" id="ARBA00008563"/>
    </source>
</evidence>
<reference evidence="7 8" key="1">
    <citation type="journal article" date="2016" name="Nat. Commun.">
        <title>Thousands of microbial genomes shed light on interconnected biogeochemical processes in an aquifer system.</title>
        <authorList>
            <person name="Anantharaman K."/>
            <person name="Brown C.T."/>
            <person name="Hug L.A."/>
            <person name="Sharon I."/>
            <person name="Castelle C.J."/>
            <person name="Probst A.J."/>
            <person name="Thomas B.C."/>
            <person name="Singh A."/>
            <person name="Wilkins M.J."/>
            <person name="Karaoz U."/>
            <person name="Brodie E.L."/>
            <person name="Williams K.H."/>
            <person name="Hubbard S.S."/>
            <person name="Banfield J.F."/>
        </authorList>
    </citation>
    <scope>NUCLEOTIDE SEQUENCE [LARGE SCALE GENOMIC DNA]</scope>
</reference>
<name>A0A1F5EXW8_9BACT</name>
<dbReference type="GO" id="GO:0005737">
    <property type="term" value="C:cytoplasm"/>
    <property type="evidence" value="ECO:0007669"/>
    <property type="project" value="UniProtKB-ARBA"/>
</dbReference>
<comment type="caution">
    <text evidence="7">The sequence shown here is derived from an EMBL/GenBank/DDBJ whole genome shotgun (WGS) entry which is preliminary data.</text>
</comment>
<keyword evidence="4 5" id="KW-0699">rRNA-binding</keyword>
<keyword evidence="4 5" id="KW-0694">RNA-binding</keyword>
<evidence type="ECO:0000256" key="3">
    <source>
        <dbReference type="ARBA" id="ARBA00023274"/>
    </source>
</evidence>
<dbReference type="InterPro" id="IPR036164">
    <property type="entry name" value="bL21-like_sf"/>
</dbReference>
<dbReference type="GO" id="GO:0003735">
    <property type="term" value="F:structural constituent of ribosome"/>
    <property type="evidence" value="ECO:0007669"/>
    <property type="project" value="InterPro"/>
</dbReference>
<dbReference type="GO" id="GO:1990904">
    <property type="term" value="C:ribonucleoprotein complex"/>
    <property type="evidence" value="ECO:0007669"/>
    <property type="project" value="UniProtKB-KW"/>
</dbReference>
<organism evidence="7 8">
    <name type="scientific">Candidatus Collierbacteria bacterium RIFCSPHIGHO2_02_FULL_49_10</name>
    <dbReference type="NCBI Taxonomy" id="1817723"/>
    <lineage>
        <taxon>Bacteria</taxon>
        <taxon>Candidatus Collieribacteriota</taxon>
    </lineage>
</organism>
<dbReference type="PANTHER" id="PTHR21349">
    <property type="entry name" value="50S RIBOSOMAL PROTEIN L21"/>
    <property type="match status" value="1"/>
</dbReference>
<evidence type="ECO:0000256" key="2">
    <source>
        <dbReference type="ARBA" id="ARBA00022980"/>
    </source>
</evidence>
<evidence type="ECO:0000256" key="4">
    <source>
        <dbReference type="HAMAP-Rule" id="MF_01363"/>
    </source>
</evidence>
<feature type="region of interest" description="Disordered" evidence="6">
    <location>
        <begin position="92"/>
        <end position="114"/>
    </location>
</feature>
<feature type="compositionally biased region" description="Basic residues" evidence="6">
    <location>
        <begin position="92"/>
        <end position="103"/>
    </location>
</feature>
<dbReference type="AlphaFoldDB" id="A0A1F5EXW8"/>
<comment type="subunit">
    <text evidence="4">Part of the 50S ribosomal subunit. Contacts protein L20.</text>
</comment>
<evidence type="ECO:0000313" key="7">
    <source>
        <dbReference type="EMBL" id="OGD72136.1"/>
    </source>
</evidence>
<proteinExistence type="inferred from homology"/>
<dbReference type="InterPro" id="IPR028909">
    <property type="entry name" value="bL21-like"/>
</dbReference>
<dbReference type="HAMAP" id="MF_01363">
    <property type="entry name" value="Ribosomal_bL21"/>
    <property type="match status" value="1"/>
</dbReference>
<dbReference type="GO" id="GO:0019843">
    <property type="term" value="F:rRNA binding"/>
    <property type="evidence" value="ECO:0007669"/>
    <property type="project" value="UniProtKB-UniRule"/>
</dbReference>
<feature type="compositionally biased region" description="Polar residues" evidence="6">
    <location>
        <begin position="104"/>
        <end position="114"/>
    </location>
</feature>
<dbReference type="PANTHER" id="PTHR21349:SF0">
    <property type="entry name" value="LARGE RIBOSOMAL SUBUNIT PROTEIN BL21M"/>
    <property type="match status" value="1"/>
</dbReference>
<dbReference type="NCBIfam" id="TIGR00061">
    <property type="entry name" value="L21"/>
    <property type="match status" value="1"/>
</dbReference>
<dbReference type="Proteomes" id="UP000177390">
    <property type="component" value="Unassembled WGS sequence"/>
</dbReference>
<keyword evidence="2 4" id="KW-0689">Ribosomal protein</keyword>
<evidence type="ECO:0000256" key="6">
    <source>
        <dbReference type="SAM" id="MobiDB-lite"/>
    </source>
</evidence>
<dbReference type="GO" id="GO:0006412">
    <property type="term" value="P:translation"/>
    <property type="evidence" value="ECO:0007669"/>
    <property type="project" value="UniProtKB-UniRule"/>
</dbReference>
<evidence type="ECO:0000256" key="5">
    <source>
        <dbReference type="RuleBase" id="RU000562"/>
    </source>
</evidence>
<dbReference type="SUPFAM" id="SSF141091">
    <property type="entry name" value="L21p-like"/>
    <property type="match status" value="1"/>
</dbReference>